<dbReference type="RefSeq" id="XP_003722809.1">
    <property type="nucleotide sequence ID" value="XM_003722761.1"/>
</dbReference>
<dbReference type="VEuPathDB" id="TriTrypDB:LmjF.35.4125"/>
<feature type="region of interest" description="Disordered" evidence="1">
    <location>
        <begin position="238"/>
        <end position="257"/>
    </location>
</feature>
<keyword evidence="3" id="KW-1185">Reference proteome</keyword>
<evidence type="ECO:0000313" key="2">
    <source>
        <dbReference type="EMBL" id="CBZ13043.1"/>
    </source>
</evidence>
<feature type="compositionally biased region" description="Polar residues" evidence="1">
    <location>
        <begin position="318"/>
        <end position="328"/>
    </location>
</feature>
<dbReference type="Proteomes" id="UP000000542">
    <property type="component" value="Chromosome 35"/>
</dbReference>
<protein>
    <submittedName>
        <fullName evidence="2">Uncharacterized protein</fullName>
    </submittedName>
</protein>
<feature type="compositionally biased region" description="Low complexity" evidence="1">
    <location>
        <begin position="247"/>
        <end position="257"/>
    </location>
</feature>
<evidence type="ECO:0000313" key="3">
    <source>
        <dbReference type="Proteomes" id="UP000000542"/>
    </source>
</evidence>
<feature type="compositionally biased region" description="Polar residues" evidence="1">
    <location>
        <begin position="390"/>
        <end position="406"/>
    </location>
</feature>
<gene>
    <name evidence="2" type="ORF">LMJF_35_4125</name>
</gene>
<name>E9AFN9_LEIMA</name>
<feature type="region of interest" description="Disordered" evidence="1">
    <location>
        <begin position="1"/>
        <end position="80"/>
    </location>
</feature>
<accession>E9AFN9</accession>
<feature type="region of interest" description="Disordered" evidence="1">
    <location>
        <begin position="538"/>
        <end position="574"/>
    </location>
</feature>
<feature type="region of interest" description="Disordered" evidence="1">
    <location>
        <begin position="268"/>
        <end position="462"/>
    </location>
</feature>
<feature type="region of interest" description="Disordered" evidence="1">
    <location>
        <begin position="142"/>
        <end position="187"/>
    </location>
</feature>
<feature type="compositionally biased region" description="Low complexity" evidence="1">
    <location>
        <begin position="149"/>
        <end position="163"/>
    </location>
</feature>
<dbReference type="HOGENOM" id="CLU_464216_0_0_1"/>
<dbReference type="eggNOG" id="ENOG502SI8H">
    <property type="taxonomic scope" value="Eukaryota"/>
</dbReference>
<evidence type="ECO:0000256" key="1">
    <source>
        <dbReference type="SAM" id="MobiDB-lite"/>
    </source>
</evidence>
<dbReference type="KEGG" id="lma:LMJF_35_4125"/>
<proteinExistence type="predicted"/>
<dbReference type="AlphaFoldDB" id="E9AFN9"/>
<dbReference type="VEuPathDB" id="TriTrypDB:LMJSD75_350048600"/>
<dbReference type="VEuPathDB" id="TriTrypDB:LMJFC_350052100"/>
<feature type="compositionally biased region" description="Basic and acidic residues" evidence="1">
    <location>
        <begin position="164"/>
        <end position="174"/>
    </location>
</feature>
<dbReference type="InParanoid" id="E9AFN9"/>
<feature type="compositionally biased region" description="Polar residues" evidence="1">
    <location>
        <begin position="560"/>
        <end position="574"/>
    </location>
</feature>
<dbReference type="OMA" id="QQTHTGC"/>
<organism evidence="2 3">
    <name type="scientific">Leishmania major</name>
    <dbReference type="NCBI Taxonomy" id="5664"/>
    <lineage>
        <taxon>Eukaryota</taxon>
        <taxon>Discoba</taxon>
        <taxon>Euglenozoa</taxon>
        <taxon>Kinetoplastea</taxon>
        <taxon>Metakinetoplastina</taxon>
        <taxon>Trypanosomatida</taxon>
        <taxon>Trypanosomatidae</taxon>
        <taxon>Leishmaniinae</taxon>
        <taxon>Leishmania</taxon>
    </lineage>
</organism>
<feature type="compositionally biased region" description="Low complexity" evidence="1">
    <location>
        <begin position="294"/>
        <end position="303"/>
    </location>
</feature>
<dbReference type="GeneID" id="12980569"/>
<reference evidence="2 3" key="2">
    <citation type="journal article" date="2011" name="Genome Res.">
        <title>Chromosome and gene copy number variation allow major structural change between species and strains of Leishmania.</title>
        <authorList>
            <person name="Rogers M.B."/>
            <person name="Hilley J.D."/>
            <person name="Dickens N.J."/>
            <person name="Wilkes J."/>
            <person name="Bates P.A."/>
            <person name="Depledge D.P."/>
            <person name="Harris D."/>
            <person name="Her Y."/>
            <person name="Herzyk P."/>
            <person name="Imamura H."/>
            <person name="Otto T.D."/>
            <person name="Sanders M."/>
            <person name="Seeger K."/>
            <person name="Dujardin J.C."/>
            <person name="Berriman M."/>
            <person name="Smith D.F."/>
            <person name="Hertz-Fowler C."/>
            <person name="Mottram J.C."/>
        </authorList>
    </citation>
    <scope>NUCLEOTIDE SEQUENCE [LARGE SCALE GENOMIC DNA]</scope>
    <source>
        <strain evidence="3">MHOM/IL/81/Friedlin</strain>
    </source>
</reference>
<sequence length="588" mass="60034">MSTAAAPAPKLRSRSVNTTQGSVPGAKPVPSGAAKVRTRSTRVTPTPFSEVQPRGAATTSSSSVTRRTVRTVKPITQDRPPVTVVGESKLQACSGGEGFPSSLPTSTSHVGDGVRAPLLTAGLSEMSANCAKLSSGVTVTTPQMGLHNSSTSRVDSTCSSLRGSSDKGSSDRRQCPPPVPRVSQLSSNAPVMRFAAMETPLPLRRNATAATIITTASAPGSQLCSRTSFMYEMAAPLSPRRAPPSARPYASAPASRVSSVNSRLAEGAARLVRQPPQRLHTSSTRLFVGKRSNSAATTAASTPTPSPTAPSSYAVVATTESAGNTPSTALGVGVAPRSMGTRPLLGTRCASTPKSGGANGAPRLRALHPSTQPALRVDRGPRSARGGASNGNHSFSASCTATRGTSRQAPARQQQHHQESLSARCAAGASLSRKTTRKLGGGGAPVAIPRAPPAPFQQTHTGCPPSLSFASCVKGSAASALTKDPVSPIKRTSTACPSAAQRYPASSADNPAHVSDGRASSINDAAFASPWIKPGMLSSPTNCGGGRDASEAPTIPYEGSTGQRGSMSLSPRTDFDTLSVSGRLSYGI</sequence>
<dbReference type="VEuPathDB" id="TriTrypDB:LMJLV39_350049200"/>
<dbReference type="EMBL" id="FR796431">
    <property type="protein sequence ID" value="CBZ13043.1"/>
    <property type="molecule type" value="Genomic_DNA"/>
</dbReference>
<reference evidence="2 3" key="1">
    <citation type="journal article" date="2005" name="Science">
        <title>The genome of the kinetoplastid parasite, Leishmania major.</title>
        <authorList>
            <person name="Ivens A.C."/>
            <person name="Peacock C.S."/>
            <person name="Worthey E.A."/>
            <person name="Murphy L."/>
            <person name="Aggarwal G."/>
            <person name="Berriman M."/>
            <person name="Sisk E."/>
            <person name="Rajandream M.A."/>
            <person name="Adlem E."/>
            <person name="Aert R."/>
            <person name="Anupama A."/>
            <person name="Apostolou Z."/>
            <person name="Attipoe P."/>
            <person name="Bason N."/>
            <person name="Bauser C."/>
            <person name="Beck A."/>
            <person name="Beverley S.M."/>
            <person name="Bianchettin G."/>
            <person name="Borzym K."/>
            <person name="Bothe G."/>
            <person name="Bruschi C.V."/>
            <person name="Collins M."/>
            <person name="Cadag E."/>
            <person name="Ciarloni L."/>
            <person name="Clayton C."/>
            <person name="Coulson R.M."/>
            <person name="Cronin A."/>
            <person name="Cruz A.K."/>
            <person name="Davies R.M."/>
            <person name="De Gaudenzi J."/>
            <person name="Dobson D.E."/>
            <person name="Duesterhoeft A."/>
            <person name="Fazelina G."/>
            <person name="Fosker N."/>
            <person name="Frasch A.C."/>
            <person name="Fraser A."/>
            <person name="Fuchs M."/>
            <person name="Gabel C."/>
            <person name="Goble A."/>
            <person name="Goffeau A."/>
            <person name="Harris D."/>
            <person name="Hertz-Fowler C."/>
            <person name="Hilbert H."/>
            <person name="Horn D."/>
            <person name="Huang Y."/>
            <person name="Klages S."/>
            <person name="Knights A."/>
            <person name="Kube M."/>
            <person name="Larke N."/>
            <person name="Litvin L."/>
            <person name="Lord A."/>
            <person name="Louie T."/>
            <person name="Marra M."/>
            <person name="Masuy D."/>
            <person name="Matthews K."/>
            <person name="Michaeli S."/>
            <person name="Mottram J.C."/>
            <person name="Muller-Auer S."/>
            <person name="Munden H."/>
            <person name="Nelson S."/>
            <person name="Norbertczak H."/>
            <person name="Oliver K."/>
            <person name="O'neil S."/>
            <person name="Pentony M."/>
            <person name="Pohl T.M."/>
            <person name="Price C."/>
            <person name="Purnelle B."/>
            <person name="Quail M.A."/>
            <person name="Rabbinowitsch E."/>
            <person name="Reinhardt R."/>
            <person name="Rieger M."/>
            <person name="Rinta J."/>
            <person name="Robben J."/>
            <person name="Robertson L."/>
            <person name="Ruiz J.C."/>
            <person name="Rutter S."/>
            <person name="Saunders D."/>
            <person name="Schafer M."/>
            <person name="Schein J."/>
            <person name="Schwartz D.C."/>
            <person name="Seeger K."/>
            <person name="Seyler A."/>
            <person name="Sharp S."/>
            <person name="Shin H."/>
            <person name="Sivam D."/>
            <person name="Squares R."/>
            <person name="Squares S."/>
            <person name="Tosato V."/>
            <person name="Vogt C."/>
            <person name="Volckaert G."/>
            <person name="Wambutt R."/>
            <person name="Warren T."/>
            <person name="Wedler H."/>
            <person name="Woodward J."/>
            <person name="Zhou S."/>
            <person name="Zimmermann W."/>
            <person name="Smith D.F."/>
            <person name="Blackwell J.M."/>
            <person name="Stuart K.D."/>
            <person name="Barrell B."/>
            <person name="Myler P.J."/>
        </authorList>
    </citation>
    <scope>NUCLEOTIDE SEQUENCE [LARGE SCALE GENOMIC DNA]</scope>
    <source>
        <strain evidence="3">MHOM/IL/81/Friedlin</strain>
    </source>
</reference>